<dbReference type="EMBL" id="CAJNOI010002716">
    <property type="protein sequence ID" value="CAF1489040.1"/>
    <property type="molecule type" value="Genomic_DNA"/>
</dbReference>
<name>A0A816DVN6_9BILA</name>
<dbReference type="PROSITE" id="PS00578">
    <property type="entry name" value="RIBOSOMAL_S6E"/>
    <property type="match status" value="1"/>
</dbReference>
<evidence type="ECO:0000313" key="8">
    <source>
        <dbReference type="Proteomes" id="UP000663832"/>
    </source>
</evidence>
<dbReference type="InterPro" id="IPR001377">
    <property type="entry name" value="Ribosomal_eS6"/>
</dbReference>
<dbReference type="Proteomes" id="UP000663877">
    <property type="component" value="Unassembled WGS sequence"/>
</dbReference>
<gene>
    <name evidence="6" type="ORF">BJG266_LOCUS42503</name>
    <name evidence="7" type="ORF">QVE165_LOCUS59384</name>
</gene>
<keyword evidence="3 4" id="KW-0687">Ribonucleoprotein</keyword>
<evidence type="ECO:0000256" key="5">
    <source>
        <dbReference type="SAM" id="MobiDB-lite"/>
    </source>
</evidence>
<dbReference type="Proteomes" id="UP000663832">
    <property type="component" value="Unassembled WGS sequence"/>
</dbReference>
<accession>A0A816DVN6</accession>
<dbReference type="AlphaFoldDB" id="A0A816DVN6"/>
<dbReference type="GO" id="GO:0003735">
    <property type="term" value="F:structural constituent of ribosome"/>
    <property type="evidence" value="ECO:0007669"/>
    <property type="project" value="InterPro"/>
</dbReference>
<protein>
    <recommendedName>
        <fullName evidence="4">40S ribosomal protein S6</fullName>
    </recommendedName>
</protein>
<dbReference type="InterPro" id="IPR018282">
    <property type="entry name" value="Ribosomal_eS6_CS"/>
</dbReference>
<dbReference type="PIRSF" id="PIRSF002129">
    <property type="entry name" value="Ribosom_S6_euk"/>
    <property type="match status" value="1"/>
</dbReference>
<dbReference type="Pfam" id="PF01092">
    <property type="entry name" value="Ribosomal_S6e"/>
    <property type="match status" value="1"/>
</dbReference>
<keyword evidence="8" id="KW-1185">Reference proteome</keyword>
<evidence type="ECO:0000256" key="1">
    <source>
        <dbReference type="ARBA" id="ARBA00009312"/>
    </source>
</evidence>
<reference evidence="7" key="1">
    <citation type="submission" date="2021-02" db="EMBL/GenBank/DDBJ databases">
        <authorList>
            <person name="Nowell W R."/>
        </authorList>
    </citation>
    <scope>NUCLEOTIDE SEQUENCE</scope>
</reference>
<evidence type="ECO:0000256" key="3">
    <source>
        <dbReference type="ARBA" id="ARBA00023274"/>
    </source>
</evidence>
<sequence length="221" mass="25995">MKLNIAYPVTGCQKLLDIDDDRNEWKGYTLRITGGNDKQGFPMMQGVLTNQRVRLLLDKRHKCYRQRRKGERKRKSVRGCIVDANLSVIACVVTKRGEGDIEGLTNKTIPRRLGPKRANHIRKLFNLSKEDDVRKYVVKRPLTKESKKPRVKAPKIQRLITPRRIQRKRHALALKKRRAEKQRVLQNEYAKLLQQYAKEKRERKRSESKRRSSTRLSESKA</sequence>
<evidence type="ECO:0000313" key="6">
    <source>
        <dbReference type="EMBL" id="CAF1489040.1"/>
    </source>
</evidence>
<organism evidence="7 8">
    <name type="scientific">Adineta steineri</name>
    <dbReference type="NCBI Taxonomy" id="433720"/>
    <lineage>
        <taxon>Eukaryota</taxon>
        <taxon>Metazoa</taxon>
        <taxon>Spiralia</taxon>
        <taxon>Gnathifera</taxon>
        <taxon>Rotifera</taxon>
        <taxon>Eurotatoria</taxon>
        <taxon>Bdelloidea</taxon>
        <taxon>Adinetida</taxon>
        <taxon>Adinetidae</taxon>
        <taxon>Adineta</taxon>
    </lineage>
</organism>
<keyword evidence="2 4" id="KW-0689">Ribosomal protein</keyword>
<dbReference type="EMBL" id="CAJNOM010003042">
    <property type="protein sequence ID" value="CAF1640947.1"/>
    <property type="molecule type" value="Genomic_DNA"/>
</dbReference>
<feature type="region of interest" description="Disordered" evidence="5">
    <location>
        <begin position="196"/>
        <end position="221"/>
    </location>
</feature>
<dbReference type="OrthoDB" id="10260596at2759"/>
<feature type="compositionally biased region" description="Basic residues" evidence="5">
    <location>
        <begin position="201"/>
        <end position="213"/>
    </location>
</feature>
<dbReference type="InterPro" id="IPR014401">
    <property type="entry name" value="Ribosomal_eS6-like"/>
</dbReference>
<dbReference type="GO" id="GO:0005840">
    <property type="term" value="C:ribosome"/>
    <property type="evidence" value="ECO:0007669"/>
    <property type="project" value="UniProtKB-KW"/>
</dbReference>
<comment type="caution">
    <text evidence="7">The sequence shown here is derived from an EMBL/GenBank/DDBJ whole genome shotgun (WGS) entry which is preliminary data.</text>
</comment>
<comment type="similarity">
    <text evidence="1 4">Belongs to the eukaryotic ribosomal protein eS6 family.</text>
</comment>
<dbReference type="GO" id="GO:0006412">
    <property type="term" value="P:translation"/>
    <property type="evidence" value="ECO:0007669"/>
    <property type="project" value="InterPro"/>
</dbReference>
<proteinExistence type="inferred from homology"/>
<evidence type="ECO:0000256" key="2">
    <source>
        <dbReference type="ARBA" id="ARBA00022980"/>
    </source>
</evidence>
<evidence type="ECO:0000313" key="7">
    <source>
        <dbReference type="EMBL" id="CAF1640947.1"/>
    </source>
</evidence>
<dbReference type="Gene3D" id="1.20.5.2650">
    <property type="match status" value="1"/>
</dbReference>
<dbReference type="SMART" id="SM01405">
    <property type="entry name" value="Ribosomal_S6e"/>
    <property type="match status" value="1"/>
</dbReference>
<dbReference type="PANTHER" id="PTHR11502">
    <property type="entry name" value="40S RIBOSOMAL PROTEIN S6"/>
    <property type="match status" value="1"/>
</dbReference>
<evidence type="ECO:0000256" key="4">
    <source>
        <dbReference type="PIRNR" id="PIRNR002129"/>
    </source>
</evidence>
<dbReference type="GO" id="GO:1990904">
    <property type="term" value="C:ribonucleoprotein complex"/>
    <property type="evidence" value="ECO:0007669"/>
    <property type="project" value="UniProtKB-KW"/>
</dbReference>